<dbReference type="EMBL" id="JAAAXW010000080">
    <property type="protein sequence ID" value="KAF9545014.1"/>
    <property type="molecule type" value="Genomic_DNA"/>
</dbReference>
<evidence type="ECO:0000256" key="2">
    <source>
        <dbReference type="ARBA" id="ARBA00007733"/>
    </source>
</evidence>
<dbReference type="FunFam" id="3.40.50.300:FF:000019">
    <property type="entry name" value="Translation initiation factor IF-2"/>
    <property type="match status" value="1"/>
</dbReference>
<feature type="domain" description="Tr-type G" evidence="12">
    <location>
        <begin position="431"/>
        <end position="601"/>
    </location>
</feature>
<dbReference type="InterPro" id="IPR053905">
    <property type="entry name" value="EF-G-like_DII"/>
</dbReference>
<feature type="region of interest" description="Disordered" evidence="11">
    <location>
        <begin position="91"/>
        <end position="348"/>
    </location>
</feature>
<keyword evidence="8" id="KW-0342">GTP-binding</keyword>
<organism evidence="13 14">
    <name type="scientific">Mortierella hygrophila</name>
    <dbReference type="NCBI Taxonomy" id="979708"/>
    <lineage>
        <taxon>Eukaryota</taxon>
        <taxon>Fungi</taxon>
        <taxon>Fungi incertae sedis</taxon>
        <taxon>Mucoromycota</taxon>
        <taxon>Mortierellomycotina</taxon>
        <taxon>Mortierellomycetes</taxon>
        <taxon>Mortierellales</taxon>
        <taxon>Mortierellaceae</taxon>
        <taxon>Mortierella</taxon>
    </lineage>
</organism>
<reference evidence="13" key="1">
    <citation type="journal article" date="2020" name="Fungal Divers.">
        <title>Resolving the Mortierellaceae phylogeny through synthesis of multi-gene phylogenetics and phylogenomics.</title>
        <authorList>
            <person name="Vandepol N."/>
            <person name="Liber J."/>
            <person name="Desiro A."/>
            <person name="Na H."/>
            <person name="Kennedy M."/>
            <person name="Barry K."/>
            <person name="Grigoriev I.V."/>
            <person name="Miller A.N."/>
            <person name="O'Donnell K."/>
            <person name="Stajich J.E."/>
            <person name="Bonito G."/>
        </authorList>
    </citation>
    <scope>NUCLEOTIDE SEQUENCE</scope>
    <source>
        <strain evidence="13">NRRL 2591</strain>
    </source>
</reference>
<evidence type="ECO:0000256" key="1">
    <source>
        <dbReference type="ARBA" id="ARBA00004173"/>
    </source>
</evidence>
<evidence type="ECO:0000256" key="8">
    <source>
        <dbReference type="ARBA" id="ARBA00023134"/>
    </source>
</evidence>
<keyword evidence="3" id="KW-0396">Initiation factor</keyword>
<feature type="compositionally biased region" description="Basic and acidic residues" evidence="11">
    <location>
        <begin position="324"/>
        <end position="337"/>
    </location>
</feature>
<dbReference type="Gene3D" id="3.40.50.10050">
    <property type="entry name" value="Translation initiation factor IF- 2, domain 3"/>
    <property type="match status" value="1"/>
</dbReference>
<protein>
    <recommendedName>
        <fullName evidence="10">Translation initiation factor IF-2, mitochondrial</fullName>
    </recommendedName>
</protein>
<dbReference type="FunFam" id="2.40.30.10:FF:000008">
    <property type="entry name" value="Translation initiation factor IF-2"/>
    <property type="match status" value="1"/>
</dbReference>
<dbReference type="SUPFAM" id="SSF50447">
    <property type="entry name" value="Translation proteins"/>
    <property type="match status" value="2"/>
</dbReference>
<dbReference type="InterPro" id="IPR023115">
    <property type="entry name" value="TIF_IF2_dom3"/>
</dbReference>
<feature type="compositionally biased region" description="Low complexity" evidence="11">
    <location>
        <begin position="178"/>
        <end position="258"/>
    </location>
</feature>
<evidence type="ECO:0000256" key="7">
    <source>
        <dbReference type="ARBA" id="ARBA00023128"/>
    </source>
</evidence>
<name>A0A9P6K3E0_9FUNG</name>
<dbReference type="InterPro" id="IPR005225">
    <property type="entry name" value="Small_GTP-bd"/>
</dbReference>
<feature type="compositionally biased region" description="Low complexity" evidence="11">
    <location>
        <begin position="301"/>
        <end position="315"/>
    </location>
</feature>
<keyword evidence="5" id="KW-0648">Protein biosynthesis</keyword>
<keyword evidence="14" id="KW-1185">Reference proteome</keyword>
<dbReference type="GO" id="GO:0003924">
    <property type="term" value="F:GTPase activity"/>
    <property type="evidence" value="ECO:0007669"/>
    <property type="project" value="InterPro"/>
</dbReference>
<comment type="caution">
    <text evidence="13">The sequence shown here is derived from an EMBL/GenBank/DDBJ whole genome shotgun (WGS) entry which is preliminary data.</text>
</comment>
<dbReference type="InterPro" id="IPR036925">
    <property type="entry name" value="TIF_IF2_dom3_sf"/>
</dbReference>
<dbReference type="AlphaFoldDB" id="A0A9P6K3E0"/>
<evidence type="ECO:0000313" key="14">
    <source>
        <dbReference type="Proteomes" id="UP000723463"/>
    </source>
</evidence>
<evidence type="ECO:0000259" key="12">
    <source>
        <dbReference type="PROSITE" id="PS51722"/>
    </source>
</evidence>
<evidence type="ECO:0000256" key="11">
    <source>
        <dbReference type="SAM" id="MobiDB-lite"/>
    </source>
</evidence>
<dbReference type="GO" id="GO:0005739">
    <property type="term" value="C:mitochondrion"/>
    <property type="evidence" value="ECO:0007669"/>
    <property type="project" value="UniProtKB-SubCell"/>
</dbReference>
<dbReference type="InterPro" id="IPR009000">
    <property type="entry name" value="Transl_B-barrel_sf"/>
</dbReference>
<dbReference type="SUPFAM" id="SSF52540">
    <property type="entry name" value="P-loop containing nucleoside triphosphate hydrolases"/>
    <property type="match status" value="1"/>
</dbReference>
<feature type="compositionally biased region" description="Low complexity" evidence="11">
    <location>
        <begin position="150"/>
        <end position="161"/>
    </location>
</feature>
<dbReference type="GO" id="GO:0003743">
    <property type="term" value="F:translation initiation factor activity"/>
    <property type="evidence" value="ECO:0007669"/>
    <property type="project" value="UniProtKB-KW"/>
</dbReference>
<evidence type="ECO:0000256" key="9">
    <source>
        <dbReference type="ARBA" id="ARBA00025162"/>
    </source>
</evidence>
<gene>
    <name evidence="13" type="ORF">EC957_011511</name>
</gene>
<dbReference type="FunFam" id="2.40.30.10:FF:000007">
    <property type="entry name" value="Translation initiation factor IF-2"/>
    <property type="match status" value="1"/>
</dbReference>
<keyword evidence="6" id="KW-0809">Transit peptide</keyword>
<dbReference type="PANTHER" id="PTHR43381">
    <property type="entry name" value="TRANSLATION INITIATION FACTOR IF-2-RELATED"/>
    <property type="match status" value="1"/>
</dbReference>
<feature type="compositionally biased region" description="Low complexity" evidence="11">
    <location>
        <begin position="92"/>
        <end position="104"/>
    </location>
</feature>
<dbReference type="FunFam" id="3.40.50.10050:FF:000001">
    <property type="entry name" value="Translation initiation factor IF-2"/>
    <property type="match status" value="1"/>
</dbReference>
<comment type="subcellular location">
    <subcellularLocation>
        <location evidence="1">Mitochondrion</location>
    </subcellularLocation>
</comment>
<dbReference type="InterPro" id="IPR027417">
    <property type="entry name" value="P-loop_NTPase"/>
</dbReference>
<sequence length="984" mass="105386">MWKAAGGLGYRGTVGCGQGASQSRLVLWASHSRSRGLQGHHRTFQTGTPRVMMNNGGNDRANGLFGGKMLSEKITIDPQTKLRMEIRKEAMSNNGNGAKSASNSGNGGDKWARSPDHAARSQDSPYRRAYEEAQNRSFSSRSGSGGGNNSAGNRRQQQQGQDGRRAGRYYDANNNPKGSAAQGSATQGHQQQQKQSRPTPPSSFATSSGFGFSAPAPAARPKAPAPPSSFATSSGFGFGAPKPSAAPTTRPAAQQPAPKGTPQPTAQPVAKVEIKKKAPSAPATTTANPTPASAPAPTPASAPVASASARATPAAQTFVKSTRTAKENAKRQVEQRSRQRKQRQKPAKDVFIPEAINVSNLAGLLGARMGHFENTMKAMGMAITRHDHILTAEEASLLALEYNVNPVVGSTESLFDLTSQPEPEDMSIYPLRPPVVTIMGHVDHGKTTLLDSLRKTSVAAGEAGGITQHIGAFSVVLPSKQRITFLDTPGHAAFSAMRARGAHTTDIVVLVVAAEDGVMPQTAEAIKHAEDAGVPVIVAINKCDKYGAEPEKAKQALLKYGITVEDLGGETQCIEVSGLTGKNLDKLEEAILTLAEVLDLRAEVDMKGEGHIIESQIEKGRGNVATVLVKRGTLRVGDTIVAGNAWCKVKALVNDTGKNVKEAPPGTPVKVMGWKDLPKAGDEMLGAESEDQAKQAISTRALKKERQEQLKTLVAINEKRRITAEEEDEEKMAVREHKRKAWLFHQGMLDAYPEAPQVKRLLSVAAMAAKEEEESDVKHLRMVVKGDVSGTVEAVCDAVSGLPANQVKVSVIQSGVGNIAESDIQFASSCNAMVLGFNVKADKKLMQTARQMGVTLKSYNVIYKLLDDVKIEMAQLLPKDIEIQVAGEAKVAQIFPIKMKGGAVQNVAGCRITNGGVSRKEDVRIVRNGEVIWEGRLSTLKRIKEDIQEAKKGTECGMEFEGFQDFKEGDMIQSIKKIEVLRKL</sequence>
<proteinExistence type="inferred from homology"/>
<evidence type="ECO:0000313" key="13">
    <source>
        <dbReference type="EMBL" id="KAF9545014.1"/>
    </source>
</evidence>
<dbReference type="InterPro" id="IPR044145">
    <property type="entry name" value="IF2_II"/>
</dbReference>
<dbReference type="PROSITE" id="PS51722">
    <property type="entry name" value="G_TR_2"/>
    <property type="match status" value="1"/>
</dbReference>
<feature type="compositionally biased region" description="Low complexity" evidence="11">
    <location>
        <begin position="279"/>
        <end position="291"/>
    </location>
</feature>
<dbReference type="CDD" id="cd03692">
    <property type="entry name" value="mtIF2_IVc"/>
    <property type="match status" value="1"/>
</dbReference>
<evidence type="ECO:0000256" key="3">
    <source>
        <dbReference type="ARBA" id="ARBA00022540"/>
    </source>
</evidence>
<evidence type="ECO:0000256" key="4">
    <source>
        <dbReference type="ARBA" id="ARBA00022741"/>
    </source>
</evidence>
<dbReference type="Pfam" id="PF00009">
    <property type="entry name" value="GTP_EFTU"/>
    <property type="match status" value="1"/>
</dbReference>
<keyword evidence="4" id="KW-0547">Nucleotide-binding</keyword>
<dbReference type="CDD" id="cd03702">
    <property type="entry name" value="IF2_mtIF2_II"/>
    <property type="match status" value="1"/>
</dbReference>
<dbReference type="Gene3D" id="2.40.30.10">
    <property type="entry name" value="Translation factors"/>
    <property type="match status" value="2"/>
</dbReference>
<dbReference type="Pfam" id="PF11987">
    <property type="entry name" value="IF-2"/>
    <property type="match status" value="1"/>
</dbReference>
<dbReference type="Pfam" id="PF22042">
    <property type="entry name" value="EF-G_D2"/>
    <property type="match status" value="1"/>
</dbReference>
<dbReference type="PANTHER" id="PTHR43381:SF20">
    <property type="entry name" value="TRANSLATION INITIATION FACTOR IF-2, MITOCHONDRIAL"/>
    <property type="match status" value="1"/>
</dbReference>
<dbReference type="CDD" id="cd01887">
    <property type="entry name" value="IF2_eIF5B"/>
    <property type="match status" value="1"/>
</dbReference>
<evidence type="ECO:0000256" key="6">
    <source>
        <dbReference type="ARBA" id="ARBA00022946"/>
    </source>
</evidence>
<dbReference type="InterPro" id="IPR000795">
    <property type="entry name" value="T_Tr_GTP-bd_dom"/>
</dbReference>
<comment type="similarity">
    <text evidence="2">Belongs to the TRAFAC class translation factor GTPase superfamily. Classic translation factor GTPase family. IF-2 subfamily.</text>
</comment>
<comment type="function">
    <text evidence="9">One of the essential components for the initiation of protein synthesis. Protects formylmethionyl-tRNA from spontaneous hydrolysis and promotes its binding to the 30S ribosomal subunits. Also involved in the hydrolysis of GTP during the formation of the 70S ribosomal complex.</text>
</comment>
<dbReference type="GO" id="GO:0005525">
    <property type="term" value="F:GTP binding"/>
    <property type="evidence" value="ECO:0007669"/>
    <property type="project" value="UniProtKB-KW"/>
</dbReference>
<accession>A0A9P6K3E0</accession>
<evidence type="ECO:0000256" key="5">
    <source>
        <dbReference type="ARBA" id="ARBA00022917"/>
    </source>
</evidence>
<dbReference type="Proteomes" id="UP000723463">
    <property type="component" value="Unassembled WGS sequence"/>
</dbReference>
<dbReference type="NCBIfam" id="TIGR00231">
    <property type="entry name" value="small_GTP"/>
    <property type="match status" value="1"/>
</dbReference>
<dbReference type="SUPFAM" id="SSF52156">
    <property type="entry name" value="Initiation factor IF2/eIF5b, domain 3"/>
    <property type="match status" value="1"/>
</dbReference>
<keyword evidence="7" id="KW-0496">Mitochondrion</keyword>
<evidence type="ECO:0000256" key="10">
    <source>
        <dbReference type="ARBA" id="ARBA00044200"/>
    </source>
</evidence>
<dbReference type="InterPro" id="IPR015760">
    <property type="entry name" value="TIF_IF2"/>
</dbReference>
<dbReference type="HAMAP" id="MF_00100_B">
    <property type="entry name" value="IF_2_B"/>
    <property type="match status" value="1"/>
</dbReference>
<dbReference type="Gene3D" id="3.40.50.300">
    <property type="entry name" value="P-loop containing nucleotide triphosphate hydrolases"/>
    <property type="match status" value="1"/>
</dbReference>
<dbReference type="InterPro" id="IPR000178">
    <property type="entry name" value="TF_IF2_bacterial-like"/>
</dbReference>
<feature type="compositionally biased region" description="Basic and acidic residues" evidence="11">
    <location>
        <begin position="110"/>
        <end position="134"/>
    </location>
</feature>